<dbReference type="AlphaFoldDB" id="A0A1Y1YUS4"/>
<proteinExistence type="inferred from homology"/>
<feature type="transmembrane region" description="Helical" evidence="7">
    <location>
        <begin position="219"/>
        <end position="240"/>
    </location>
</feature>
<dbReference type="CDD" id="cd11482">
    <property type="entry name" value="SLC-NCS1sbd_NRT1-like"/>
    <property type="match status" value="1"/>
</dbReference>
<keyword evidence="3 7" id="KW-0812">Transmembrane</keyword>
<dbReference type="Pfam" id="PF02133">
    <property type="entry name" value="Transp_cyt_pur"/>
    <property type="match status" value="1"/>
</dbReference>
<feature type="transmembrane region" description="Helical" evidence="7">
    <location>
        <begin position="130"/>
        <end position="150"/>
    </location>
</feature>
<accession>A0A1Y1YUS4</accession>
<feature type="transmembrane region" description="Helical" evidence="7">
    <location>
        <begin position="438"/>
        <end position="460"/>
    </location>
</feature>
<evidence type="ECO:0000256" key="4">
    <source>
        <dbReference type="ARBA" id="ARBA00022989"/>
    </source>
</evidence>
<dbReference type="Gene3D" id="1.10.4160.10">
    <property type="entry name" value="Hydantoin permease"/>
    <property type="match status" value="1"/>
</dbReference>
<organism evidence="8 9">
    <name type="scientific">Clohesyomyces aquaticus</name>
    <dbReference type="NCBI Taxonomy" id="1231657"/>
    <lineage>
        <taxon>Eukaryota</taxon>
        <taxon>Fungi</taxon>
        <taxon>Dikarya</taxon>
        <taxon>Ascomycota</taxon>
        <taxon>Pezizomycotina</taxon>
        <taxon>Dothideomycetes</taxon>
        <taxon>Pleosporomycetidae</taxon>
        <taxon>Pleosporales</taxon>
        <taxon>Lindgomycetaceae</taxon>
        <taxon>Clohesyomyces</taxon>
    </lineage>
</organism>
<evidence type="ECO:0000256" key="6">
    <source>
        <dbReference type="SAM" id="MobiDB-lite"/>
    </source>
</evidence>
<evidence type="ECO:0000313" key="9">
    <source>
        <dbReference type="Proteomes" id="UP000193144"/>
    </source>
</evidence>
<dbReference type="PANTHER" id="PTHR30618:SF0">
    <property type="entry name" value="PURINE-URACIL PERMEASE NCS1"/>
    <property type="match status" value="1"/>
</dbReference>
<feature type="transmembrane region" description="Helical" evidence="7">
    <location>
        <begin position="480"/>
        <end position="499"/>
    </location>
</feature>
<dbReference type="InterPro" id="IPR001248">
    <property type="entry name" value="Pur-cyt_permease"/>
</dbReference>
<dbReference type="Proteomes" id="UP000193144">
    <property type="component" value="Unassembled WGS sequence"/>
</dbReference>
<dbReference type="PANTHER" id="PTHR30618">
    <property type="entry name" value="NCS1 FAMILY PURINE/PYRIMIDINE TRANSPORTER"/>
    <property type="match status" value="1"/>
</dbReference>
<feature type="transmembrane region" description="Helical" evidence="7">
    <location>
        <begin position="91"/>
        <end position="110"/>
    </location>
</feature>
<feature type="region of interest" description="Disordered" evidence="6">
    <location>
        <begin position="539"/>
        <end position="561"/>
    </location>
</feature>
<keyword evidence="5 7" id="KW-0472">Membrane</keyword>
<evidence type="ECO:0000256" key="5">
    <source>
        <dbReference type="ARBA" id="ARBA00023136"/>
    </source>
</evidence>
<reference evidence="8 9" key="1">
    <citation type="submission" date="2016-07" db="EMBL/GenBank/DDBJ databases">
        <title>Pervasive Adenine N6-methylation of Active Genes in Fungi.</title>
        <authorList>
            <consortium name="DOE Joint Genome Institute"/>
            <person name="Mondo S.J."/>
            <person name="Dannebaum R.O."/>
            <person name="Kuo R.C."/>
            <person name="Labutti K."/>
            <person name="Haridas S."/>
            <person name="Kuo A."/>
            <person name="Salamov A."/>
            <person name="Ahrendt S.R."/>
            <person name="Lipzen A."/>
            <person name="Sullivan W."/>
            <person name="Andreopoulos W.B."/>
            <person name="Clum A."/>
            <person name="Lindquist E."/>
            <person name="Daum C."/>
            <person name="Ramamoorthy G.K."/>
            <person name="Gryganskyi A."/>
            <person name="Culley D."/>
            <person name="Magnuson J.K."/>
            <person name="James T.Y."/>
            <person name="O'Malley M.A."/>
            <person name="Stajich J.E."/>
            <person name="Spatafora J.W."/>
            <person name="Visel A."/>
            <person name="Grigoriev I.V."/>
        </authorList>
    </citation>
    <scope>NUCLEOTIDE SEQUENCE [LARGE SCALE GENOMIC DNA]</scope>
    <source>
        <strain evidence="8 9">CBS 115471</strain>
    </source>
</reference>
<dbReference type="InterPro" id="IPR045225">
    <property type="entry name" value="Uracil/uridine/allantoin_perm"/>
</dbReference>
<evidence type="ECO:0000256" key="7">
    <source>
        <dbReference type="SAM" id="Phobius"/>
    </source>
</evidence>
<feature type="transmembrane region" description="Helical" evidence="7">
    <location>
        <begin position="252"/>
        <end position="273"/>
    </location>
</feature>
<feature type="transmembrane region" description="Helical" evidence="7">
    <location>
        <begin position="330"/>
        <end position="350"/>
    </location>
</feature>
<evidence type="ECO:0000313" key="8">
    <source>
        <dbReference type="EMBL" id="ORY01751.1"/>
    </source>
</evidence>
<sequence length="561" mass="62524">MYLPRSYTLSFAKCESKEEFFEFLKTRDSRSQIATLGDPRLSNKDLDPTPPGDRTWTWYNLPLYWGSTAFGTAGWNAAASLIAVGLTWQQAFVSCVLGSFISALVVTGMARPGVRYHIGYPVLCRSVMGMYGSMFFVFIRAIVGTIWFGIQTFYGANLMSTCLRCIFGYKWENWSNTLPASADVTSRQLLCFFLVWMMEFPFCLVHPRRIHYLFTVKGLVMPFATFGLFGWCMAHGTGLATMNQQNSAGRKAAAATTTGWAIMNGINVVMGTLSPMLVKQPDLARYCKKPRDAGWLQGASVFGEYGKAYWNMWDLNEAILDHNWTPTARFGIFLVSFSYLFSTFGTNLGANSIPFGADMTGLFPKYLTIRRGQVICAVLGVALVPWKLIATAQTFITFLASYNIFMAPLCAIIIVDYCFGRKGNIHVPSLYRGSKGNIYWFVGGVNISGIFAWCAGTVMGMPGLVAAYAPKLVPQAGKDMYKMGWILTFITAGTVYFVLLKIRKPQVFPAGFQDLPVTWEYLCKEGQDGFFDWERDEIPSPSESVTEAVDVQVGEKGKAEY</sequence>
<protein>
    <submittedName>
        <fullName evidence="8">NCS1 nucleoside transporter</fullName>
    </submittedName>
</protein>
<keyword evidence="4 7" id="KW-1133">Transmembrane helix</keyword>
<dbReference type="OrthoDB" id="2018619at2759"/>
<evidence type="ECO:0000256" key="1">
    <source>
        <dbReference type="ARBA" id="ARBA00004141"/>
    </source>
</evidence>
<feature type="transmembrane region" description="Helical" evidence="7">
    <location>
        <begin position="63"/>
        <end position="84"/>
    </location>
</feature>
<comment type="similarity">
    <text evidence="2">Belongs to the purine-cytosine permease (2.A.39) family.</text>
</comment>
<gene>
    <name evidence="8" type="ORF">BCR34DRAFT_605828</name>
</gene>
<name>A0A1Y1YUS4_9PLEO</name>
<comment type="subcellular location">
    <subcellularLocation>
        <location evidence="1">Membrane</location>
        <topology evidence="1">Multi-pass membrane protein</topology>
    </subcellularLocation>
</comment>
<dbReference type="GO" id="GO:0005886">
    <property type="term" value="C:plasma membrane"/>
    <property type="evidence" value="ECO:0007669"/>
    <property type="project" value="TreeGrafter"/>
</dbReference>
<feature type="transmembrane region" description="Helical" evidence="7">
    <location>
        <begin position="395"/>
        <end position="417"/>
    </location>
</feature>
<dbReference type="GO" id="GO:0015205">
    <property type="term" value="F:nucleobase transmembrane transporter activity"/>
    <property type="evidence" value="ECO:0007669"/>
    <property type="project" value="TreeGrafter"/>
</dbReference>
<comment type="caution">
    <text evidence="8">The sequence shown here is derived from an EMBL/GenBank/DDBJ whole genome shotgun (WGS) entry which is preliminary data.</text>
</comment>
<evidence type="ECO:0000256" key="2">
    <source>
        <dbReference type="ARBA" id="ARBA00008974"/>
    </source>
</evidence>
<dbReference type="EMBL" id="MCFA01000166">
    <property type="protein sequence ID" value="ORY01751.1"/>
    <property type="molecule type" value="Genomic_DNA"/>
</dbReference>
<keyword evidence="9" id="KW-1185">Reference proteome</keyword>
<evidence type="ECO:0000256" key="3">
    <source>
        <dbReference type="ARBA" id="ARBA00022692"/>
    </source>
</evidence>